<accession>A0ABP6LF09</accession>
<dbReference type="SUPFAM" id="SSF53822">
    <property type="entry name" value="Periplasmic binding protein-like I"/>
    <property type="match status" value="1"/>
</dbReference>
<sequence length="428" mass="42407">MKTRQGGLAVATVVVAVALGISGCASSHGPAVPSAASRAAGASGNPAAPAVPTSVPPGETGLAITTVGQLTLAGQRFDPPAPASPANPAGDGKAACPRLTVAVVGDLSTRDGIDGTAIANGAQLAVDQHNAANPRCQLVVRRTDTKGNGVVAAEEARRLAARPDVVAVIGPLTSSDALAAGPTFHAAGLVNLSPSATAPTLTDKGWKTFFRGVNNDDVQGAAIARYLVGAGGRKKVCVIADNTDGGAGLARAVTQGLGGAAVQACSTGIQRGSHAYGPAVDAVVKAAADGVYFAGSARDGGAFAAALRQAAPTVVFAAGDEANNPDFLAFAGAGADGALLSCSCSPAPDAFSAAYATRFGGPPARYSLEAYDLATVIIRGIAAGKQTRPHLRAYVADYSGDGLSRHYQWAPTGDLIGNTVWLSRVGPA</sequence>
<name>A0ABP6LF09_9ACTN</name>
<evidence type="ECO:0000313" key="7">
    <source>
        <dbReference type="Proteomes" id="UP001501035"/>
    </source>
</evidence>
<comment type="caution">
    <text evidence="6">The sequence shown here is derived from an EMBL/GenBank/DDBJ whole genome shotgun (WGS) entry which is preliminary data.</text>
</comment>
<dbReference type="InterPro" id="IPR028081">
    <property type="entry name" value="Leu-bd"/>
</dbReference>
<gene>
    <name evidence="6" type="ORF">GCM10010528_22370</name>
</gene>
<protein>
    <submittedName>
        <fullName evidence="6">Branched-chain amino acid ABC transporter substrate-binding protein</fullName>
    </submittedName>
</protein>
<feature type="domain" description="Leucine-binding protein" evidence="5">
    <location>
        <begin position="100"/>
        <end position="404"/>
    </location>
</feature>
<feature type="region of interest" description="Disordered" evidence="3">
    <location>
        <begin position="30"/>
        <end position="61"/>
    </location>
</feature>
<evidence type="ECO:0000256" key="2">
    <source>
        <dbReference type="ARBA" id="ARBA00022729"/>
    </source>
</evidence>
<dbReference type="EMBL" id="BAAAVS010000026">
    <property type="protein sequence ID" value="GAA3041572.1"/>
    <property type="molecule type" value="Genomic_DNA"/>
</dbReference>
<dbReference type="CDD" id="cd06342">
    <property type="entry name" value="PBP1_ABC_LIVBP-like"/>
    <property type="match status" value="1"/>
</dbReference>
<reference evidence="7" key="1">
    <citation type="journal article" date="2019" name="Int. J. Syst. Evol. Microbiol.">
        <title>The Global Catalogue of Microorganisms (GCM) 10K type strain sequencing project: providing services to taxonomists for standard genome sequencing and annotation.</title>
        <authorList>
            <consortium name="The Broad Institute Genomics Platform"/>
            <consortium name="The Broad Institute Genome Sequencing Center for Infectious Disease"/>
            <person name="Wu L."/>
            <person name="Ma J."/>
        </authorList>
    </citation>
    <scope>NUCLEOTIDE SEQUENCE [LARGE SCALE GENOMIC DNA]</scope>
    <source>
        <strain evidence="7">JCM 14234</strain>
    </source>
</reference>
<dbReference type="Pfam" id="PF13458">
    <property type="entry name" value="Peripla_BP_6"/>
    <property type="match status" value="1"/>
</dbReference>
<keyword evidence="2 4" id="KW-0732">Signal</keyword>
<organism evidence="6 7">
    <name type="scientific">Gordonia defluvii</name>
    <dbReference type="NCBI Taxonomy" id="283718"/>
    <lineage>
        <taxon>Bacteria</taxon>
        <taxon>Bacillati</taxon>
        <taxon>Actinomycetota</taxon>
        <taxon>Actinomycetes</taxon>
        <taxon>Mycobacteriales</taxon>
        <taxon>Gordoniaceae</taxon>
        <taxon>Gordonia</taxon>
    </lineage>
</organism>
<dbReference type="PANTHER" id="PTHR47151:SF2">
    <property type="entry name" value="AMINO ACID BINDING PROTEIN"/>
    <property type="match status" value="1"/>
</dbReference>
<feature type="chain" id="PRO_5046375409" evidence="4">
    <location>
        <begin position="28"/>
        <end position="428"/>
    </location>
</feature>
<evidence type="ECO:0000313" key="6">
    <source>
        <dbReference type="EMBL" id="GAA3041572.1"/>
    </source>
</evidence>
<feature type="compositionally biased region" description="Low complexity" evidence="3">
    <location>
        <begin position="30"/>
        <end position="57"/>
    </location>
</feature>
<evidence type="ECO:0000256" key="1">
    <source>
        <dbReference type="ARBA" id="ARBA00010062"/>
    </source>
</evidence>
<evidence type="ECO:0000256" key="3">
    <source>
        <dbReference type="SAM" id="MobiDB-lite"/>
    </source>
</evidence>
<feature type="region of interest" description="Disordered" evidence="3">
    <location>
        <begin position="74"/>
        <end position="93"/>
    </location>
</feature>
<keyword evidence="7" id="KW-1185">Reference proteome</keyword>
<dbReference type="Gene3D" id="3.40.50.2300">
    <property type="match status" value="2"/>
</dbReference>
<dbReference type="PANTHER" id="PTHR47151">
    <property type="entry name" value="LEU/ILE/VAL-BINDING ABC TRANSPORTER SUBUNIT"/>
    <property type="match status" value="1"/>
</dbReference>
<dbReference type="PROSITE" id="PS51257">
    <property type="entry name" value="PROKAR_LIPOPROTEIN"/>
    <property type="match status" value="1"/>
</dbReference>
<dbReference type="Proteomes" id="UP001501035">
    <property type="component" value="Unassembled WGS sequence"/>
</dbReference>
<feature type="signal peptide" evidence="4">
    <location>
        <begin position="1"/>
        <end position="27"/>
    </location>
</feature>
<proteinExistence type="inferred from homology"/>
<comment type="similarity">
    <text evidence="1">Belongs to the leucine-binding protein family.</text>
</comment>
<dbReference type="RefSeq" id="WP_290713864.1">
    <property type="nucleotide sequence ID" value="NZ_BAAAVS010000026.1"/>
</dbReference>
<evidence type="ECO:0000259" key="5">
    <source>
        <dbReference type="Pfam" id="PF13458"/>
    </source>
</evidence>
<evidence type="ECO:0000256" key="4">
    <source>
        <dbReference type="SAM" id="SignalP"/>
    </source>
</evidence>
<dbReference type="InterPro" id="IPR028082">
    <property type="entry name" value="Peripla_BP_I"/>
</dbReference>